<dbReference type="Pfam" id="PF01370">
    <property type="entry name" value="Epimerase"/>
    <property type="match status" value="1"/>
</dbReference>
<feature type="domain" description="NAD-dependent epimerase/dehydratase" evidence="2">
    <location>
        <begin position="3"/>
        <end position="243"/>
    </location>
</feature>
<evidence type="ECO:0000259" key="2">
    <source>
        <dbReference type="Pfam" id="PF01370"/>
    </source>
</evidence>
<comment type="caution">
    <text evidence="3">The sequence shown here is derived from an EMBL/GenBank/DDBJ whole genome shotgun (WGS) entry which is preliminary data.</text>
</comment>
<name>A0A0G8EDL9_BACCE</name>
<evidence type="ECO:0000256" key="1">
    <source>
        <dbReference type="ARBA" id="ARBA00007637"/>
    </source>
</evidence>
<gene>
    <name evidence="3" type="ORF">B4077_6185</name>
</gene>
<dbReference type="PANTHER" id="PTHR43000">
    <property type="entry name" value="DTDP-D-GLUCOSE 4,6-DEHYDRATASE-RELATED"/>
    <property type="match status" value="1"/>
</dbReference>
<proteinExistence type="inferred from homology"/>
<sequence>MKILVTGAAGFIGSHLCQALLKNSAYHVVGIDHFIGPTPATLKTDNIQSLELNSRFQFIREDILNTDLSKLLQDIDVVYHLAAIPGVRSSWGKDFQPYVTNNIMVTQQLLEACKHIKLDKFIHISTSSVYGEKSGAVSEDLLPTPLSPYGVTKLSGEHLCHVYHKNFHIPIVILRYFTVYGPRQRPDMAFHRLIKQLLEDKPLTIFGDGTQTRDFTYIDDCIRGTVAALETPKNIIGEVINIGGKEQASILDIISMLEKISGKSATKNFLKSVPGEPKQTWADISKASTLLQYSPTVSLSDGLEAEYHYIKQLYKGD</sequence>
<evidence type="ECO:0000313" key="4">
    <source>
        <dbReference type="Proteomes" id="UP000035214"/>
    </source>
</evidence>
<dbReference type="PRINTS" id="PR01713">
    <property type="entry name" value="NUCEPIMERASE"/>
</dbReference>
<comment type="similarity">
    <text evidence="1">Belongs to the NAD(P)-dependent epimerase/dehydratase family.</text>
</comment>
<dbReference type="InterPro" id="IPR001509">
    <property type="entry name" value="Epimerase_deHydtase"/>
</dbReference>
<dbReference type="AlphaFoldDB" id="A0A0G8EDL9"/>
<dbReference type="Gene3D" id="3.40.50.720">
    <property type="entry name" value="NAD(P)-binding Rossmann-like Domain"/>
    <property type="match status" value="1"/>
</dbReference>
<organism evidence="3 4">
    <name type="scientific">Bacillus cereus</name>
    <dbReference type="NCBI Taxonomy" id="1396"/>
    <lineage>
        <taxon>Bacteria</taxon>
        <taxon>Bacillati</taxon>
        <taxon>Bacillota</taxon>
        <taxon>Bacilli</taxon>
        <taxon>Bacillales</taxon>
        <taxon>Bacillaceae</taxon>
        <taxon>Bacillus</taxon>
        <taxon>Bacillus cereus group</taxon>
    </lineage>
</organism>
<dbReference type="RefSeq" id="WP_046956788.1">
    <property type="nucleotide sequence ID" value="NZ_LCYI01000061.1"/>
</dbReference>
<protein>
    <recommendedName>
        <fullName evidence="2">NAD-dependent epimerase/dehydratase domain-containing protein</fullName>
    </recommendedName>
</protein>
<dbReference type="Proteomes" id="UP000035214">
    <property type="component" value="Unassembled WGS sequence"/>
</dbReference>
<reference evidence="3 4" key="1">
    <citation type="submission" date="2015-04" db="EMBL/GenBank/DDBJ databases">
        <title>Draft Genome Sequences of Eight Spore-Forming Food Isolates of Bacillus cereus Genome sequencing.</title>
        <authorList>
            <person name="Krawcyk A.O."/>
            <person name="de Jong A."/>
            <person name="Eijlander R.T."/>
            <person name="Berendsen E.M."/>
            <person name="Holsappel S."/>
            <person name="Wells-Bennik M."/>
            <person name="Kuipers O.P."/>
        </authorList>
    </citation>
    <scope>NUCLEOTIDE SEQUENCE [LARGE SCALE GENOMIC DNA]</scope>
    <source>
        <strain evidence="3 4">B4077</strain>
    </source>
</reference>
<dbReference type="SUPFAM" id="SSF51735">
    <property type="entry name" value="NAD(P)-binding Rossmann-fold domains"/>
    <property type="match status" value="1"/>
</dbReference>
<dbReference type="InterPro" id="IPR036291">
    <property type="entry name" value="NAD(P)-bd_dom_sf"/>
</dbReference>
<accession>A0A0G8EDL9</accession>
<dbReference type="EMBL" id="LCYI01000061">
    <property type="protein sequence ID" value="KLA22404.1"/>
    <property type="molecule type" value="Genomic_DNA"/>
</dbReference>
<dbReference type="PATRIC" id="fig|1396.428.peg.2458"/>
<evidence type="ECO:0000313" key="3">
    <source>
        <dbReference type="EMBL" id="KLA22404.1"/>
    </source>
</evidence>